<dbReference type="Proteomes" id="UP000740926">
    <property type="component" value="Unassembled WGS sequence"/>
</dbReference>
<organism evidence="1 2">
    <name type="scientific">Rhizopus delemar</name>
    <dbReference type="NCBI Taxonomy" id="936053"/>
    <lineage>
        <taxon>Eukaryota</taxon>
        <taxon>Fungi</taxon>
        <taxon>Fungi incertae sedis</taxon>
        <taxon>Mucoromycota</taxon>
        <taxon>Mucoromycotina</taxon>
        <taxon>Mucoromycetes</taxon>
        <taxon>Mucorales</taxon>
        <taxon>Mucorineae</taxon>
        <taxon>Rhizopodaceae</taxon>
        <taxon>Rhizopus</taxon>
    </lineage>
</organism>
<reference evidence="1 2" key="1">
    <citation type="journal article" date="2020" name="Microb. Genom.">
        <title>Genetic diversity of clinical and environmental Mucorales isolates obtained from an investigation of mucormycosis cases among solid organ transplant recipients.</title>
        <authorList>
            <person name="Nguyen M.H."/>
            <person name="Kaul D."/>
            <person name="Muto C."/>
            <person name="Cheng S.J."/>
            <person name="Richter R.A."/>
            <person name="Bruno V.M."/>
            <person name="Liu G."/>
            <person name="Beyhan S."/>
            <person name="Sundermann A.J."/>
            <person name="Mounaud S."/>
            <person name="Pasculle A.W."/>
            <person name="Nierman W.C."/>
            <person name="Driscoll E."/>
            <person name="Cumbie R."/>
            <person name="Clancy C.J."/>
            <person name="Dupont C.L."/>
        </authorList>
    </citation>
    <scope>NUCLEOTIDE SEQUENCE [LARGE SCALE GENOMIC DNA]</scope>
    <source>
        <strain evidence="1 2">GL24</strain>
    </source>
</reference>
<evidence type="ECO:0000313" key="1">
    <source>
        <dbReference type="EMBL" id="KAG1521047.1"/>
    </source>
</evidence>
<keyword evidence="2" id="KW-1185">Reference proteome</keyword>
<gene>
    <name evidence="1" type="ORF">G6F50_018738</name>
</gene>
<accession>A0A9P6XLJ4</accession>
<name>A0A9P6XLJ4_9FUNG</name>
<dbReference type="AlphaFoldDB" id="A0A9P6XLJ4"/>
<comment type="caution">
    <text evidence="1">The sequence shown here is derived from an EMBL/GenBank/DDBJ whole genome shotgun (WGS) entry which is preliminary data.</text>
</comment>
<protein>
    <submittedName>
        <fullName evidence="1">Uncharacterized protein</fullName>
    </submittedName>
</protein>
<evidence type="ECO:0000313" key="2">
    <source>
        <dbReference type="Proteomes" id="UP000740926"/>
    </source>
</evidence>
<proteinExistence type="predicted"/>
<dbReference type="EMBL" id="JAANIU010026904">
    <property type="protein sequence ID" value="KAG1521047.1"/>
    <property type="molecule type" value="Genomic_DNA"/>
</dbReference>
<sequence>MASTRRRPSLTIGSPSAVPAKYICVSPASPELSAPVPVLNGTCMMSTPACSRSISNSTCGGLPLPEDA</sequence>